<dbReference type="PANTHER" id="PTHR21320">
    <property type="entry name" value="CYTOCHROME C OXIDASE ASSEMBLY PROTEIN COX11-RELATED"/>
    <property type="match status" value="1"/>
</dbReference>
<keyword evidence="7 10" id="KW-1133">Transmembrane helix</keyword>
<comment type="similarity">
    <text evidence="3 10">Belongs to the COX11/CtaG family.</text>
</comment>
<dbReference type="InterPro" id="IPR007533">
    <property type="entry name" value="Cyt_c_oxidase_assmbl_CtaG"/>
</dbReference>
<keyword evidence="9 10" id="KW-0472">Membrane</keyword>
<evidence type="ECO:0000313" key="13">
    <source>
        <dbReference type="Proteomes" id="UP001595528"/>
    </source>
</evidence>
<sequence length="225" mass="23946">MNPGIVNAEIKEQRQAAMRQRKMRRTALFCAAAVAGMIGLSFASVPLYDLFCRVTGYGGTTQVATGAADRVLDRRITVRFNANVARGMPWSFHPQQRAVDVRVGEERLAFYSAYNPTEARSAGTATFNVSPAKAGQYFNKIACFCFSEQVLAPGQSVQMPVSFFIDPAIADDPALDDVGEITLSYTFFPDETPPADTAALDPGAVRPAGDEAGAGAVAKGRPAGG</sequence>
<dbReference type="RefSeq" id="WP_379898505.1">
    <property type="nucleotide sequence ID" value="NZ_JBHRTR010000013.1"/>
</dbReference>
<keyword evidence="13" id="KW-1185">Reference proteome</keyword>
<reference evidence="13" key="1">
    <citation type="journal article" date="2019" name="Int. J. Syst. Evol. Microbiol.">
        <title>The Global Catalogue of Microorganisms (GCM) 10K type strain sequencing project: providing services to taxonomists for standard genome sequencing and annotation.</title>
        <authorList>
            <consortium name="The Broad Institute Genomics Platform"/>
            <consortium name="The Broad Institute Genome Sequencing Center for Infectious Disease"/>
            <person name="Wu L."/>
            <person name="Ma J."/>
        </authorList>
    </citation>
    <scope>NUCLEOTIDE SEQUENCE [LARGE SCALE GENOMIC DNA]</scope>
    <source>
        <strain evidence="13">KCTC 42964</strain>
    </source>
</reference>
<keyword evidence="10" id="KW-0997">Cell inner membrane</keyword>
<dbReference type="NCBIfam" id="NF003465">
    <property type="entry name" value="PRK05089.1"/>
    <property type="match status" value="1"/>
</dbReference>
<evidence type="ECO:0000256" key="5">
    <source>
        <dbReference type="ARBA" id="ARBA00022692"/>
    </source>
</evidence>
<evidence type="ECO:0000256" key="11">
    <source>
        <dbReference type="SAM" id="MobiDB-lite"/>
    </source>
</evidence>
<protein>
    <recommendedName>
        <fullName evidence="4 10">Cytochrome c oxidase assembly protein CtaG</fullName>
    </recommendedName>
</protein>
<keyword evidence="10" id="KW-1003">Cell membrane</keyword>
<evidence type="ECO:0000256" key="8">
    <source>
        <dbReference type="ARBA" id="ARBA00023008"/>
    </source>
</evidence>
<evidence type="ECO:0000256" key="4">
    <source>
        <dbReference type="ARBA" id="ARBA00015384"/>
    </source>
</evidence>
<dbReference type="PANTHER" id="PTHR21320:SF3">
    <property type="entry name" value="CYTOCHROME C OXIDASE ASSEMBLY PROTEIN COX11, MITOCHONDRIAL-RELATED"/>
    <property type="match status" value="1"/>
</dbReference>
<feature type="topological domain" description="Periplasmic" evidence="10">
    <location>
        <begin position="45"/>
        <end position="225"/>
    </location>
</feature>
<keyword evidence="6 10" id="KW-0735">Signal-anchor</keyword>
<dbReference type="SUPFAM" id="SSF110111">
    <property type="entry name" value="Ctag/Cox11"/>
    <property type="match status" value="1"/>
</dbReference>
<evidence type="ECO:0000256" key="7">
    <source>
        <dbReference type="ARBA" id="ARBA00022989"/>
    </source>
</evidence>
<evidence type="ECO:0000256" key="2">
    <source>
        <dbReference type="ARBA" id="ARBA00004382"/>
    </source>
</evidence>
<evidence type="ECO:0000313" key="12">
    <source>
        <dbReference type="EMBL" id="MFC3226492.1"/>
    </source>
</evidence>
<evidence type="ECO:0000256" key="3">
    <source>
        <dbReference type="ARBA" id="ARBA00009620"/>
    </source>
</evidence>
<keyword evidence="8 10" id="KW-0186">Copper</keyword>
<keyword evidence="5 10" id="KW-0812">Transmembrane</keyword>
<comment type="function">
    <text evidence="1 10">Exerts its effect at some terminal stage of cytochrome c oxidase synthesis, probably by being involved in the insertion of the copper B into subunit I.</text>
</comment>
<comment type="caution">
    <text evidence="12">The sequence shown here is derived from an EMBL/GenBank/DDBJ whole genome shotgun (WGS) entry which is preliminary data.</text>
</comment>
<feature type="region of interest" description="Disordered" evidence="11">
    <location>
        <begin position="193"/>
        <end position="225"/>
    </location>
</feature>
<dbReference type="Gene3D" id="2.60.370.10">
    <property type="entry name" value="Ctag/Cox11"/>
    <property type="match status" value="1"/>
</dbReference>
<proteinExistence type="inferred from homology"/>
<name>A0ABV7KW01_9PROT</name>
<accession>A0ABV7KW01</accession>
<comment type="subcellular location">
    <subcellularLocation>
        <location evidence="2 10">Cell inner membrane</location>
        <topology evidence="2 10">Single-pass type II membrane protein</topology>
        <orientation evidence="2 10">Periplasmic side</orientation>
    </subcellularLocation>
</comment>
<dbReference type="Proteomes" id="UP001595528">
    <property type="component" value="Unassembled WGS sequence"/>
</dbReference>
<gene>
    <name evidence="10" type="primary">ctaG</name>
    <name evidence="12" type="ORF">ACFOGJ_04580</name>
</gene>
<evidence type="ECO:0000256" key="9">
    <source>
        <dbReference type="ARBA" id="ARBA00023136"/>
    </source>
</evidence>
<evidence type="ECO:0000256" key="1">
    <source>
        <dbReference type="ARBA" id="ARBA00004007"/>
    </source>
</evidence>
<dbReference type="InterPro" id="IPR023471">
    <property type="entry name" value="CtaG/Cox11_dom_sf"/>
</dbReference>
<evidence type="ECO:0000256" key="6">
    <source>
        <dbReference type="ARBA" id="ARBA00022968"/>
    </source>
</evidence>
<dbReference type="EMBL" id="JBHRTR010000013">
    <property type="protein sequence ID" value="MFC3226492.1"/>
    <property type="molecule type" value="Genomic_DNA"/>
</dbReference>
<evidence type="ECO:0000256" key="10">
    <source>
        <dbReference type="HAMAP-Rule" id="MF_00155"/>
    </source>
</evidence>
<dbReference type="HAMAP" id="MF_00155">
    <property type="entry name" value="CtaG"/>
    <property type="match status" value="1"/>
</dbReference>
<organism evidence="12 13">
    <name type="scientific">Marinibaculum pumilum</name>
    <dbReference type="NCBI Taxonomy" id="1766165"/>
    <lineage>
        <taxon>Bacteria</taxon>
        <taxon>Pseudomonadati</taxon>
        <taxon>Pseudomonadota</taxon>
        <taxon>Alphaproteobacteria</taxon>
        <taxon>Rhodospirillales</taxon>
        <taxon>Rhodospirillaceae</taxon>
        <taxon>Marinibaculum</taxon>
    </lineage>
</organism>
<dbReference type="Pfam" id="PF04442">
    <property type="entry name" value="CtaG_Cox11"/>
    <property type="match status" value="1"/>
</dbReference>
<feature type="topological domain" description="Cytoplasmic" evidence="10">
    <location>
        <begin position="1"/>
        <end position="21"/>
    </location>
</feature>